<evidence type="ECO:0000313" key="2">
    <source>
        <dbReference type="EMBL" id="RWQ93476.1"/>
    </source>
</evidence>
<evidence type="ECO:0000256" key="1">
    <source>
        <dbReference type="SAM" id="MobiDB-lite"/>
    </source>
</evidence>
<dbReference type="GeneID" id="39596687"/>
<dbReference type="EMBL" id="RCNU01000009">
    <property type="protein sequence ID" value="RWQ93476.1"/>
    <property type="molecule type" value="Genomic_DNA"/>
</dbReference>
<dbReference type="Proteomes" id="UP000283841">
    <property type="component" value="Unassembled WGS sequence"/>
</dbReference>
<keyword evidence="3" id="KW-1185">Reference proteome</keyword>
<evidence type="ECO:0000313" key="3">
    <source>
        <dbReference type="Proteomes" id="UP000283841"/>
    </source>
</evidence>
<name>A0A443HNR7_BYSSP</name>
<proteinExistence type="predicted"/>
<comment type="caution">
    <text evidence="2">The sequence shown here is derived from an EMBL/GenBank/DDBJ whole genome shotgun (WGS) entry which is preliminary data.</text>
</comment>
<protein>
    <submittedName>
        <fullName evidence="2">Uncharacterized protein</fullName>
    </submittedName>
</protein>
<dbReference type="AlphaFoldDB" id="A0A443HNR7"/>
<accession>A0A443HNR7</accession>
<dbReference type="VEuPathDB" id="FungiDB:C8Q69DRAFT_325175"/>
<feature type="region of interest" description="Disordered" evidence="1">
    <location>
        <begin position="219"/>
        <end position="244"/>
    </location>
</feature>
<dbReference type="STRING" id="264951.A0A443HNR7"/>
<gene>
    <name evidence="2" type="ORF">C8Q69DRAFT_325175</name>
</gene>
<sequence length="274" mass="30578">MSVSALPHPTHIPLQNSFHYVPARSSPLAPRDASRTSRLMMPMSESSSSSPAPKSGIFSNFNFNTSSSTTTTTSGKDDQNPQTRFEFGSFSNNTPKSSAYAQRYASQVSNPASKVASRGTTSASEAARAKRRDMFLSRVKRDREAGRLDARGEQLMMMEYMAEQKQWGEIMSRRADGILREYGHGLDEEGEEVEERGDVIDEADMYALDEYISQEHEMEEALEELAPQNAPSSPRSERDSFYSDDDYDDIFMDLADHVQGAGHLQHSQDMDMSG</sequence>
<organism evidence="2 3">
    <name type="scientific">Byssochlamys spectabilis</name>
    <name type="common">Paecilomyces variotii</name>
    <dbReference type="NCBI Taxonomy" id="264951"/>
    <lineage>
        <taxon>Eukaryota</taxon>
        <taxon>Fungi</taxon>
        <taxon>Dikarya</taxon>
        <taxon>Ascomycota</taxon>
        <taxon>Pezizomycotina</taxon>
        <taxon>Eurotiomycetes</taxon>
        <taxon>Eurotiomycetidae</taxon>
        <taxon>Eurotiales</taxon>
        <taxon>Thermoascaceae</taxon>
        <taxon>Paecilomyces</taxon>
    </lineage>
</organism>
<reference evidence="2 3" key="1">
    <citation type="journal article" date="2018" name="Front. Microbiol.">
        <title>Genomic and genetic insights into a cosmopolitan fungus, Paecilomyces variotii (Eurotiales).</title>
        <authorList>
            <person name="Urquhart A.S."/>
            <person name="Mondo S.J."/>
            <person name="Makela M.R."/>
            <person name="Hane J.K."/>
            <person name="Wiebenga A."/>
            <person name="He G."/>
            <person name="Mihaltcheva S."/>
            <person name="Pangilinan J."/>
            <person name="Lipzen A."/>
            <person name="Barry K."/>
            <person name="de Vries R.P."/>
            <person name="Grigoriev I.V."/>
            <person name="Idnurm A."/>
        </authorList>
    </citation>
    <scope>NUCLEOTIDE SEQUENCE [LARGE SCALE GENOMIC DNA]</scope>
    <source>
        <strain evidence="2 3">CBS 101075</strain>
    </source>
</reference>
<feature type="region of interest" description="Disordered" evidence="1">
    <location>
        <begin position="22"/>
        <end position="94"/>
    </location>
</feature>
<dbReference type="RefSeq" id="XP_028483121.1">
    <property type="nucleotide sequence ID" value="XM_028627410.1"/>
</dbReference>
<feature type="compositionally biased region" description="Low complexity" evidence="1">
    <location>
        <begin position="37"/>
        <end position="74"/>
    </location>
</feature>